<proteinExistence type="predicted"/>
<name>A0ACC6U134_9BURK</name>
<evidence type="ECO:0000313" key="2">
    <source>
        <dbReference type="Proteomes" id="UP001558850"/>
    </source>
</evidence>
<organism evidence="1 2">
    <name type="scientific">Paraburkholderia phymatum</name>
    <dbReference type="NCBI Taxonomy" id="148447"/>
    <lineage>
        <taxon>Bacteria</taxon>
        <taxon>Pseudomonadati</taxon>
        <taxon>Pseudomonadota</taxon>
        <taxon>Betaproteobacteria</taxon>
        <taxon>Burkholderiales</taxon>
        <taxon>Burkholderiaceae</taxon>
        <taxon>Paraburkholderia</taxon>
    </lineage>
</organism>
<protein>
    <submittedName>
        <fullName evidence="1">Uncharacterized protein</fullName>
    </submittedName>
</protein>
<evidence type="ECO:0000313" key="1">
    <source>
        <dbReference type="EMBL" id="MEX3933324.1"/>
    </source>
</evidence>
<dbReference type="EMBL" id="JBFRCH010000007">
    <property type="protein sequence ID" value="MEX3933324.1"/>
    <property type="molecule type" value="Genomic_DNA"/>
</dbReference>
<sequence length="67" mass="7892">MTDLQSLSNDELLSRLASKGRSLECFERADGQAWYDERQQREQTKREYNNLVAEWVRRGQPKGETSE</sequence>
<gene>
    <name evidence="1" type="ORF">AB4Y32_16225</name>
</gene>
<reference evidence="1" key="1">
    <citation type="submission" date="2024-07" db="EMBL/GenBank/DDBJ databases">
        <title>A survey of Mimosa microsymbionts across Brazilian biomes reveals a high diversity of Paraburkholderia nodulating endemic species, but also that Cupriavidus is common as a symbiont of widespread species.</title>
        <authorList>
            <person name="Rouws L."/>
            <person name="Barauna A."/>
            <person name="Beukes C."/>
            <person name="Rouws J.R.C."/>
            <person name="De Faria S.M."/>
            <person name="Gross E."/>
            <person name="Bueno Dos Reis Junior F."/>
            <person name="Simon M.F."/>
            <person name="Maluk M."/>
            <person name="Odee D.W."/>
            <person name="Kenicer G."/>
            <person name="Young J.P.W."/>
            <person name="Reis V.M."/>
            <person name="Zilli J."/>
            <person name="James E.K."/>
        </authorList>
    </citation>
    <scope>NUCLEOTIDE SEQUENCE</scope>
    <source>
        <strain evidence="1">EG181B</strain>
    </source>
</reference>
<dbReference type="Proteomes" id="UP001558850">
    <property type="component" value="Unassembled WGS sequence"/>
</dbReference>
<comment type="caution">
    <text evidence="1">The sequence shown here is derived from an EMBL/GenBank/DDBJ whole genome shotgun (WGS) entry which is preliminary data.</text>
</comment>
<accession>A0ACC6U134</accession>
<keyword evidence="2" id="KW-1185">Reference proteome</keyword>